<proteinExistence type="predicted"/>
<sequence>MWSVERHRDAGAYALGVLDEAEAFRFEDHLVECPRCAAYVTGFGPTTRQLMLYRRATPPFVHPLARPGAGLLDRLLGELAHRRRARRRRFGYGLAASVVLAAAGPGIVAFAGHPGPSDARAVRVTAATDPRTGVWARVTSADEEWGSELRVEVGDGAGPRTCRLVAVGRDGTEQVVVGWTGPGAGGRPATALGATALHPDGIARYEVRTADGRVLVTVAAR</sequence>
<dbReference type="EMBL" id="JBHSOE010000049">
    <property type="protein sequence ID" value="MFC5658692.1"/>
    <property type="molecule type" value="Genomic_DNA"/>
</dbReference>
<comment type="caution">
    <text evidence="5">The sequence shown here is derived from an EMBL/GenBank/DDBJ whole genome shotgun (WGS) entry which is preliminary data.</text>
</comment>
<dbReference type="InterPro" id="IPR027383">
    <property type="entry name" value="Znf_put"/>
</dbReference>
<keyword evidence="2" id="KW-0804">Transcription</keyword>
<keyword evidence="3" id="KW-1133">Transmembrane helix</keyword>
<name>A0ABW0WKB9_STRNO</name>
<feature type="domain" description="Putative zinc-finger" evidence="4">
    <location>
        <begin position="11"/>
        <end position="37"/>
    </location>
</feature>
<dbReference type="RefSeq" id="WP_344351421.1">
    <property type="nucleotide sequence ID" value="NZ_BAAASM010000046.1"/>
</dbReference>
<evidence type="ECO:0000256" key="2">
    <source>
        <dbReference type="ARBA" id="ARBA00023163"/>
    </source>
</evidence>
<keyword evidence="1" id="KW-0805">Transcription regulation</keyword>
<evidence type="ECO:0000313" key="5">
    <source>
        <dbReference type="EMBL" id="MFC5658692.1"/>
    </source>
</evidence>
<protein>
    <submittedName>
        <fullName evidence="5">Zf-HC2 domain-containing protein</fullName>
    </submittedName>
</protein>
<dbReference type="Pfam" id="PF13490">
    <property type="entry name" value="zf-HC2"/>
    <property type="match status" value="1"/>
</dbReference>
<keyword evidence="3" id="KW-0812">Transmembrane</keyword>
<evidence type="ECO:0000256" key="1">
    <source>
        <dbReference type="ARBA" id="ARBA00023015"/>
    </source>
</evidence>
<evidence type="ECO:0000313" key="6">
    <source>
        <dbReference type="Proteomes" id="UP001596065"/>
    </source>
</evidence>
<gene>
    <name evidence="5" type="ORF">ACFP3J_24815</name>
</gene>
<evidence type="ECO:0000259" key="4">
    <source>
        <dbReference type="Pfam" id="PF13490"/>
    </source>
</evidence>
<accession>A0ABW0WKB9</accession>
<feature type="transmembrane region" description="Helical" evidence="3">
    <location>
        <begin position="90"/>
        <end position="111"/>
    </location>
</feature>
<dbReference type="Gene3D" id="1.10.10.1320">
    <property type="entry name" value="Anti-sigma factor, zinc-finger domain"/>
    <property type="match status" value="1"/>
</dbReference>
<reference evidence="6" key="1">
    <citation type="journal article" date="2019" name="Int. J. Syst. Evol. Microbiol.">
        <title>The Global Catalogue of Microorganisms (GCM) 10K type strain sequencing project: providing services to taxonomists for standard genome sequencing and annotation.</title>
        <authorList>
            <consortium name="The Broad Institute Genomics Platform"/>
            <consortium name="The Broad Institute Genome Sequencing Center for Infectious Disease"/>
            <person name="Wu L."/>
            <person name="Ma J."/>
        </authorList>
    </citation>
    <scope>NUCLEOTIDE SEQUENCE [LARGE SCALE GENOMIC DNA]</scope>
    <source>
        <strain evidence="6">KCTC 5701</strain>
    </source>
</reference>
<dbReference type="InterPro" id="IPR041916">
    <property type="entry name" value="Anti_sigma_zinc_sf"/>
</dbReference>
<dbReference type="Proteomes" id="UP001596065">
    <property type="component" value="Unassembled WGS sequence"/>
</dbReference>
<evidence type="ECO:0000256" key="3">
    <source>
        <dbReference type="SAM" id="Phobius"/>
    </source>
</evidence>
<keyword evidence="6" id="KW-1185">Reference proteome</keyword>
<keyword evidence="3" id="KW-0472">Membrane</keyword>
<organism evidence="5 6">
    <name type="scientific">Streptomyces nogalater</name>
    <dbReference type="NCBI Taxonomy" id="38314"/>
    <lineage>
        <taxon>Bacteria</taxon>
        <taxon>Bacillati</taxon>
        <taxon>Actinomycetota</taxon>
        <taxon>Actinomycetes</taxon>
        <taxon>Kitasatosporales</taxon>
        <taxon>Streptomycetaceae</taxon>
        <taxon>Streptomyces</taxon>
    </lineage>
</organism>